<protein>
    <submittedName>
        <fullName evidence="1">Probable receptor kinase At2g21480</fullName>
    </submittedName>
</protein>
<accession>A0A8S0QFD6</accession>
<reference evidence="1 2" key="1">
    <citation type="submission" date="2019-12" db="EMBL/GenBank/DDBJ databases">
        <authorList>
            <person name="Alioto T."/>
            <person name="Alioto T."/>
            <person name="Gomez Garrido J."/>
        </authorList>
    </citation>
    <scope>NUCLEOTIDE SEQUENCE [LARGE SCALE GENOMIC DNA]</scope>
</reference>
<proteinExistence type="predicted"/>
<evidence type="ECO:0000313" key="2">
    <source>
        <dbReference type="Proteomes" id="UP000594638"/>
    </source>
</evidence>
<name>A0A8S0QFD6_OLEEU</name>
<dbReference type="EMBL" id="CACTIH010001819">
    <property type="protein sequence ID" value="CAA2964132.1"/>
    <property type="molecule type" value="Genomic_DNA"/>
</dbReference>
<keyword evidence="1" id="KW-0675">Receptor</keyword>
<keyword evidence="1" id="KW-0808">Transferase</keyword>
<sequence length="100" mass="10550">MGSLAAAYYTDIVVNSSMVTSLSTLTVQVGPMNEDTGTRNALSNGVEVFRVNYSVGNLEDEFGVDGKQPIVRGKARKQPGIGIQPQSSVLADLATSNSEK</sequence>
<dbReference type="Gramene" id="OE9A010689T1">
    <property type="protein sequence ID" value="OE9A010689C1"/>
    <property type="gene ID" value="OE9A010689"/>
</dbReference>
<gene>
    <name evidence="1" type="ORF">OLEA9_A010689</name>
</gene>
<evidence type="ECO:0000313" key="1">
    <source>
        <dbReference type="EMBL" id="CAA2964132.1"/>
    </source>
</evidence>
<dbReference type="Proteomes" id="UP000594638">
    <property type="component" value="Unassembled WGS sequence"/>
</dbReference>
<organism evidence="1 2">
    <name type="scientific">Olea europaea subsp. europaea</name>
    <dbReference type="NCBI Taxonomy" id="158383"/>
    <lineage>
        <taxon>Eukaryota</taxon>
        <taxon>Viridiplantae</taxon>
        <taxon>Streptophyta</taxon>
        <taxon>Embryophyta</taxon>
        <taxon>Tracheophyta</taxon>
        <taxon>Spermatophyta</taxon>
        <taxon>Magnoliopsida</taxon>
        <taxon>eudicotyledons</taxon>
        <taxon>Gunneridae</taxon>
        <taxon>Pentapetalae</taxon>
        <taxon>asterids</taxon>
        <taxon>lamiids</taxon>
        <taxon>Lamiales</taxon>
        <taxon>Oleaceae</taxon>
        <taxon>Oleeae</taxon>
        <taxon>Olea</taxon>
    </lineage>
</organism>
<keyword evidence="1" id="KW-0418">Kinase</keyword>
<keyword evidence="2" id="KW-1185">Reference proteome</keyword>
<dbReference type="AlphaFoldDB" id="A0A8S0QFD6"/>
<comment type="caution">
    <text evidence="1">The sequence shown here is derived from an EMBL/GenBank/DDBJ whole genome shotgun (WGS) entry which is preliminary data.</text>
</comment>
<dbReference type="GO" id="GO:0016301">
    <property type="term" value="F:kinase activity"/>
    <property type="evidence" value="ECO:0007669"/>
    <property type="project" value="UniProtKB-KW"/>
</dbReference>